<protein>
    <submittedName>
        <fullName evidence="2">Uncharacterized protein</fullName>
    </submittedName>
</protein>
<dbReference type="Gene3D" id="3.30.830.10">
    <property type="entry name" value="Metalloenzyme, LuxS/M16 peptidase-like"/>
    <property type="match status" value="1"/>
</dbReference>
<comment type="caution">
    <text evidence="2">The sequence shown here is derived from an EMBL/GenBank/DDBJ whole genome shotgun (WGS) entry which is preliminary data.</text>
</comment>
<name>A0ABQ8DUF7_BRANA</name>
<keyword evidence="1" id="KW-0479">Metal-binding</keyword>
<accession>A0ABQ8DUF7</accession>
<reference evidence="2 3" key="1">
    <citation type="submission" date="2021-05" db="EMBL/GenBank/DDBJ databases">
        <title>Genome Assembly of Synthetic Allotetraploid Brassica napus Reveals Homoeologous Exchanges between Subgenomes.</title>
        <authorList>
            <person name="Davis J.T."/>
        </authorList>
    </citation>
    <scope>NUCLEOTIDE SEQUENCE [LARGE SCALE GENOMIC DNA]</scope>
    <source>
        <strain evidence="3">cv. Da-Ae</strain>
        <tissue evidence="2">Seedling</tissue>
    </source>
</reference>
<dbReference type="InterPro" id="IPR050626">
    <property type="entry name" value="Peptidase_M16"/>
</dbReference>
<sequence>MDELEGVKYFYFEDGLNPSDENSALVHRDDFAMNIKLQLFGLVAKQAIFHQLRTVEQLGYITALTQKGPEHIDWRVESLWNSFESKLREISEKEFKLLFLNVTALIDMKLEKPKELEGAISVLLARVSKWNTQVQPKRGRGCGTKVASEAGVNRFLRGIHQDWSSTKSLSIRVCIWDGSQHLKEKASDKNVVPSPSVEIEDIVGFRNSQPLHRSFRGCGQLKLLRT</sequence>
<evidence type="ECO:0000313" key="3">
    <source>
        <dbReference type="Proteomes" id="UP000824890"/>
    </source>
</evidence>
<keyword evidence="3" id="KW-1185">Reference proteome</keyword>
<dbReference type="PANTHER" id="PTHR43690:SF18">
    <property type="entry name" value="INSULIN-DEGRADING ENZYME-RELATED"/>
    <property type="match status" value="1"/>
</dbReference>
<dbReference type="Proteomes" id="UP000824890">
    <property type="component" value="Unassembled WGS sequence"/>
</dbReference>
<evidence type="ECO:0000313" key="2">
    <source>
        <dbReference type="EMBL" id="KAH0933027.1"/>
    </source>
</evidence>
<dbReference type="PANTHER" id="PTHR43690">
    <property type="entry name" value="NARDILYSIN"/>
    <property type="match status" value="1"/>
</dbReference>
<gene>
    <name evidence="2" type="ORF">HID58_010144</name>
</gene>
<dbReference type="EMBL" id="JAGKQM010000003">
    <property type="protein sequence ID" value="KAH0933027.1"/>
    <property type="molecule type" value="Genomic_DNA"/>
</dbReference>
<dbReference type="InterPro" id="IPR011249">
    <property type="entry name" value="Metalloenz_LuxS/M16"/>
</dbReference>
<evidence type="ECO:0000256" key="1">
    <source>
        <dbReference type="ARBA" id="ARBA00022723"/>
    </source>
</evidence>
<proteinExistence type="predicted"/>
<dbReference type="SUPFAM" id="SSF63411">
    <property type="entry name" value="LuxS/MPP-like metallohydrolase"/>
    <property type="match status" value="1"/>
</dbReference>
<organism evidence="2 3">
    <name type="scientific">Brassica napus</name>
    <name type="common">Rape</name>
    <dbReference type="NCBI Taxonomy" id="3708"/>
    <lineage>
        <taxon>Eukaryota</taxon>
        <taxon>Viridiplantae</taxon>
        <taxon>Streptophyta</taxon>
        <taxon>Embryophyta</taxon>
        <taxon>Tracheophyta</taxon>
        <taxon>Spermatophyta</taxon>
        <taxon>Magnoliopsida</taxon>
        <taxon>eudicotyledons</taxon>
        <taxon>Gunneridae</taxon>
        <taxon>Pentapetalae</taxon>
        <taxon>rosids</taxon>
        <taxon>malvids</taxon>
        <taxon>Brassicales</taxon>
        <taxon>Brassicaceae</taxon>
        <taxon>Brassiceae</taxon>
        <taxon>Brassica</taxon>
    </lineage>
</organism>